<name>G3JNE8_CORMM</name>
<gene>
    <name evidence="2" type="ORF">CCM_08221</name>
</gene>
<dbReference type="PANTHER" id="PTHR34853:SF5">
    <property type="entry name" value="LIP-DOMAIN-CONTAINING PROTEIN-RELATED"/>
    <property type="match status" value="1"/>
</dbReference>
<dbReference type="GeneID" id="18170229"/>
<dbReference type="eggNOG" id="ENOG502SI7U">
    <property type="taxonomic scope" value="Eukaryota"/>
</dbReference>
<proteinExistence type="predicted"/>
<dbReference type="Gene3D" id="3.40.50.1820">
    <property type="entry name" value="alpha/beta hydrolase"/>
    <property type="match status" value="1"/>
</dbReference>
<dbReference type="PANTHER" id="PTHR34853">
    <property type="match status" value="1"/>
</dbReference>
<dbReference type="AlphaFoldDB" id="G3JNE8"/>
<dbReference type="OMA" id="WITGSAN"/>
<dbReference type="InterPro" id="IPR005152">
    <property type="entry name" value="Lipase_secreted"/>
</dbReference>
<dbReference type="GO" id="GO:0004806">
    <property type="term" value="F:triacylglycerol lipase activity"/>
    <property type="evidence" value="ECO:0007669"/>
    <property type="project" value="InterPro"/>
</dbReference>
<dbReference type="SMR" id="G3JNE8"/>
<dbReference type="HOGENOM" id="CLU_029538_5_0_1"/>
<dbReference type="GO" id="GO:0016042">
    <property type="term" value="P:lipid catabolic process"/>
    <property type="evidence" value="ECO:0007669"/>
    <property type="project" value="InterPro"/>
</dbReference>
<dbReference type="EMBL" id="JH126404">
    <property type="protein sequence ID" value="EGX89967.1"/>
    <property type="molecule type" value="Genomic_DNA"/>
</dbReference>
<dbReference type="Proteomes" id="UP000001610">
    <property type="component" value="Unassembled WGS sequence"/>
</dbReference>
<sequence>MHEVHERPLADAPSSSTALLNKAPVSSARAMDIYTGPVYSLSLHAQFPMNGYRCRIVERGGAGTNETGKYGSVPGVCCRMHAAAACEDARLTRTTWGESRSTPLLLSRQKKNIYKEVNIPVQEIPLADIIYPVSARFCTSSSSPTMLAKSLLSGALVVFHALMAAAAPALPHSPRTAPIVPSQDPFYAVPADIGSSQPGAILRHRSPPAAIAVFGVDPVRLAASYQLQYRTTDSLGNATATVLTVMVPHGANPRRVLSYQVAEDAASPDCAPSYGLQRGSARGTVLTQAEMLLIEAALEQGWVVVLPDYEGPQAMYLAWRLAGQATLDGIRAALASTPVTGIQPDATVAMWGYSAGSDATAWAAELHPTYAPELAIAGAAIGGTTPNITNVIATTNRGPFAGLLPAGVQGLVRQYPALAAVVDRYLRPAHRAAFAQTRRQCLLADASEFFYQDVLGMFTDPGFYRTDPVVVRILDEIALGQAVPRIPLYWYKSTHDEVSPVADTDAVYDRYCAAGATVEYVRDEASEHASAAWTGAPRALAWLKHVMEGGAVRPGCSKETTISSLLDMSTVKVLPGVILDALLDLVGKPVGPIMFG</sequence>
<evidence type="ECO:0000313" key="3">
    <source>
        <dbReference type="Proteomes" id="UP000001610"/>
    </source>
</evidence>
<accession>G3JNE8</accession>
<dbReference type="RefSeq" id="XP_006673422.1">
    <property type="nucleotide sequence ID" value="XM_006673359.1"/>
</dbReference>
<keyword evidence="3" id="KW-1185">Reference proteome</keyword>
<dbReference type="VEuPathDB" id="FungiDB:CCM_08221"/>
<reference evidence="2 3" key="1">
    <citation type="journal article" date="2011" name="Genome Biol.">
        <title>Genome sequence of the insect pathogenic fungus Cordyceps militaris, a valued traditional Chinese medicine.</title>
        <authorList>
            <person name="Zheng P."/>
            <person name="Xia Y."/>
            <person name="Xiao G."/>
            <person name="Xiong C."/>
            <person name="Hu X."/>
            <person name="Zhang S."/>
            <person name="Zheng H."/>
            <person name="Huang Y."/>
            <person name="Zhou Y."/>
            <person name="Wang S."/>
            <person name="Zhao G.P."/>
            <person name="Liu X."/>
            <person name="St Leger R.J."/>
            <person name="Wang C."/>
        </authorList>
    </citation>
    <scope>NUCLEOTIDE SEQUENCE [LARGE SCALE GENOMIC DNA]</scope>
    <source>
        <strain evidence="2 3">CM01</strain>
    </source>
</reference>
<dbReference type="InParanoid" id="G3JNE8"/>
<keyword evidence="1" id="KW-0378">Hydrolase</keyword>
<dbReference type="Pfam" id="PF03583">
    <property type="entry name" value="LIP"/>
    <property type="match status" value="1"/>
</dbReference>
<dbReference type="OrthoDB" id="2373480at2759"/>
<dbReference type="KEGG" id="cmt:CCM_08221"/>
<dbReference type="SUPFAM" id="SSF53474">
    <property type="entry name" value="alpha/beta-Hydrolases"/>
    <property type="match status" value="1"/>
</dbReference>
<dbReference type="InterPro" id="IPR029058">
    <property type="entry name" value="AB_hydrolase_fold"/>
</dbReference>
<organism evidence="2 3">
    <name type="scientific">Cordyceps militaris (strain CM01)</name>
    <name type="common">Caterpillar fungus</name>
    <dbReference type="NCBI Taxonomy" id="983644"/>
    <lineage>
        <taxon>Eukaryota</taxon>
        <taxon>Fungi</taxon>
        <taxon>Dikarya</taxon>
        <taxon>Ascomycota</taxon>
        <taxon>Pezizomycotina</taxon>
        <taxon>Sordariomycetes</taxon>
        <taxon>Hypocreomycetidae</taxon>
        <taxon>Hypocreales</taxon>
        <taxon>Cordycipitaceae</taxon>
        <taxon>Cordyceps</taxon>
    </lineage>
</organism>
<evidence type="ECO:0000313" key="2">
    <source>
        <dbReference type="EMBL" id="EGX89967.1"/>
    </source>
</evidence>
<protein>
    <submittedName>
        <fullName evidence="2">Secretory lipase, putative</fullName>
    </submittedName>
</protein>
<evidence type="ECO:0000256" key="1">
    <source>
        <dbReference type="ARBA" id="ARBA00022801"/>
    </source>
</evidence>
<dbReference type="Gene3D" id="1.10.260.130">
    <property type="match status" value="1"/>
</dbReference>